<dbReference type="GO" id="GO:0005829">
    <property type="term" value="C:cytosol"/>
    <property type="evidence" value="ECO:0007669"/>
    <property type="project" value="TreeGrafter"/>
</dbReference>
<evidence type="ECO:0000259" key="4">
    <source>
        <dbReference type="PROSITE" id="PS50943"/>
    </source>
</evidence>
<reference evidence="5 6" key="1">
    <citation type="submission" date="2018-08" db="EMBL/GenBank/DDBJ databases">
        <title>Recombination of ecologically and evolutionarily significant loci maintains genetic cohesion in the Pseudomonas syringae species complex.</title>
        <authorList>
            <person name="Dillon M."/>
            <person name="Thakur S."/>
            <person name="Almeida R.N.D."/>
            <person name="Weir B.S."/>
            <person name="Guttman D.S."/>
        </authorList>
    </citation>
    <scope>NUCLEOTIDE SEQUENCE [LARGE SCALE GENOMIC DNA]</scope>
    <source>
        <strain evidence="5 6">ICMP 8902</strain>
    </source>
</reference>
<dbReference type="AlphaFoldDB" id="A0A3M3YFA1"/>
<dbReference type="GO" id="GO:0003700">
    <property type="term" value="F:DNA-binding transcription factor activity"/>
    <property type="evidence" value="ECO:0007669"/>
    <property type="project" value="TreeGrafter"/>
</dbReference>
<dbReference type="Pfam" id="PF01381">
    <property type="entry name" value="HTH_3"/>
    <property type="match status" value="1"/>
</dbReference>
<dbReference type="CDD" id="cd00093">
    <property type="entry name" value="HTH_XRE"/>
    <property type="match status" value="1"/>
</dbReference>
<keyword evidence="1" id="KW-0805">Transcription regulation</keyword>
<evidence type="ECO:0000313" key="5">
    <source>
        <dbReference type="EMBL" id="RMO81140.1"/>
    </source>
</evidence>
<dbReference type="EMBL" id="RBQB01000325">
    <property type="protein sequence ID" value="RMO81140.1"/>
    <property type="molecule type" value="Genomic_DNA"/>
</dbReference>
<name>A0A3M3YFA1_9PSED</name>
<dbReference type="SMART" id="SM00530">
    <property type="entry name" value="HTH_XRE"/>
    <property type="match status" value="1"/>
</dbReference>
<organism evidence="5 6">
    <name type="scientific">Pseudomonas syringae pv. philadelphi</name>
    <dbReference type="NCBI Taxonomy" id="251706"/>
    <lineage>
        <taxon>Bacteria</taxon>
        <taxon>Pseudomonadati</taxon>
        <taxon>Pseudomonadota</taxon>
        <taxon>Gammaproteobacteria</taxon>
        <taxon>Pseudomonadales</taxon>
        <taxon>Pseudomonadaceae</taxon>
        <taxon>Pseudomonas</taxon>
    </lineage>
</organism>
<evidence type="ECO:0000256" key="3">
    <source>
        <dbReference type="ARBA" id="ARBA00023163"/>
    </source>
</evidence>
<keyword evidence="3" id="KW-0804">Transcription</keyword>
<dbReference type="InterPro" id="IPR010982">
    <property type="entry name" value="Lambda_DNA-bd_dom_sf"/>
</dbReference>
<proteinExistence type="predicted"/>
<dbReference type="SUPFAM" id="SSF47413">
    <property type="entry name" value="lambda repressor-like DNA-binding domains"/>
    <property type="match status" value="1"/>
</dbReference>
<evidence type="ECO:0000256" key="2">
    <source>
        <dbReference type="ARBA" id="ARBA00023125"/>
    </source>
</evidence>
<comment type="caution">
    <text evidence="5">The sequence shown here is derived from an EMBL/GenBank/DDBJ whole genome shotgun (WGS) entry which is preliminary data.</text>
</comment>
<dbReference type="InterPro" id="IPR050807">
    <property type="entry name" value="TransReg_Diox_bact_type"/>
</dbReference>
<keyword evidence="2" id="KW-0238">DNA-binding</keyword>
<dbReference type="Gene3D" id="1.10.260.40">
    <property type="entry name" value="lambda repressor-like DNA-binding domains"/>
    <property type="match status" value="1"/>
</dbReference>
<evidence type="ECO:0000256" key="1">
    <source>
        <dbReference type="ARBA" id="ARBA00023015"/>
    </source>
</evidence>
<dbReference type="GO" id="GO:0003677">
    <property type="term" value="F:DNA binding"/>
    <property type="evidence" value="ECO:0007669"/>
    <property type="project" value="UniProtKB-KW"/>
</dbReference>
<gene>
    <name evidence="5" type="ORF">ALQ33_101610</name>
</gene>
<accession>A0A3M3YFA1</accession>
<dbReference type="Proteomes" id="UP000279372">
    <property type="component" value="Unassembled WGS sequence"/>
</dbReference>
<dbReference type="PANTHER" id="PTHR46797">
    <property type="entry name" value="HTH-TYPE TRANSCRIPTIONAL REGULATOR"/>
    <property type="match status" value="1"/>
</dbReference>
<evidence type="ECO:0000313" key="6">
    <source>
        <dbReference type="Proteomes" id="UP000279372"/>
    </source>
</evidence>
<dbReference type="InterPro" id="IPR001387">
    <property type="entry name" value="Cro/C1-type_HTH"/>
</dbReference>
<protein>
    <recommendedName>
        <fullName evidence="4">HTH cro/C1-type domain-containing protein</fullName>
    </recommendedName>
</protein>
<dbReference type="PANTHER" id="PTHR46797:SF23">
    <property type="entry name" value="HTH-TYPE TRANSCRIPTIONAL REGULATOR SUTR"/>
    <property type="match status" value="1"/>
</dbReference>
<sequence>MVFFFRASVLMLSGSKKGSEIMRDFVAARLKLLRTGKGLKQSEVAELIDCEPNTISRYERAETMPNIEDLLRLADLFGVSPMEILPPQDSTTQRVHMLRQNLTEKSLQLETIEDLEQLIKLADSLRDKKK</sequence>
<feature type="domain" description="HTH cro/C1-type" evidence="4">
    <location>
        <begin position="30"/>
        <end position="85"/>
    </location>
</feature>
<dbReference type="PROSITE" id="PS50943">
    <property type="entry name" value="HTH_CROC1"/>
    <property type="match status" value="1"/>
</dbReference>